<dbReference type="GO" id="GO:0004713">
    <property type="term" value="F:protein tyrosine kinase activity"/>
    <property type="evidence" value="ECO:0007669"/>
    <property type="project" value="UniProtKB-KW"/>
</dbReference>
<dbReference type="InterPro" id="IPR032807">
    <property type="entry name" value="GNVR"/>
</dbReference>
<keyword evidence="10 18" id="KW-1133">Transmembrane helix</keyword>
<evidence type="ECO:0000256" key="15">
    <source>
        <dbReference type="ARBA" id="ARBA00054296"/>
    </source>
</evidence>
<reference evidence="20 21" key="1">
    <citation type="submission" date="2016-01" db="EMBL/GenBank/DDBJ databases">
        <authorList>
            <person name="Oliw E.H."/>
        </authorList>
    </citation>
    <scope>NUCLEOTIDE SEQUENCE [LARGE SCALE GENOMIC DNA]</scope>
    <source>
        <strain evidence="20">LMG 27134</strain>
    </source>
</reference>
<evidence type="ECO:0000256" key="4">
    <source>
        <dbReference type="ARBA" id="ARBA00022519"/>
    </source>
</evidence>
<dbReference type="InterPro" id="IPR027417">
    <property type="entry name" value="P-loop_NTPase"/>
</dbReference>
<keyword evidence="11 18" id="KW-0472">Membrane</keyword>
<dbReference type="GO" id="GO:0005886">
    <property type="term" value="C:plasma membrane"/>
    <property type="evidence" value="ECO:0007669"/>
    <property type="project" value="UniProtKB-SubCell"/>
</dbReference>
<dbReference type="Pfam" id="PF13614">
    <property type="entry name" value="AAA_31"/>
    <property type="match status" value="1"/>
</dbReference>
<dbReference type="SMART" id="SM00382">
    <property type="entry name" value="AAA"/>
    <property type="match status" value="1"/>
</dbReference>
<keyword evidence="3" id="KW-1003">Cell membrane</keyword>
<evidence type="ECO:0000256" key="2">
    <source>
        <dbReference type="ARBA" id="ARBA00008883"/>
    </source>
</evidence>
<evidence type="ECO:0000256" key="10">
    <source>
        <dbReference type="ARBA" id="ARBA00022989"/>
    </source>
</evidence>
<sequence>MNNRNPPPSDRVEESDEYGLVRLIDIAIEQRRMIILVTLAFLLAGASYAFLAPPVYQADIMLQVEDNPDTSASRSTLADVSALFDVKSNASAEAQILGSRLIVTRAVDAVHAYISASPKQFPLVGRLFAREATDISNPGFFGWGGYTWGTEEIHVPLFDVPDRSEEKSFDLTLLGEGRYALSGPGLEPPVQGRIGQREVFHARNGDISLTVKSATGKPGATFVLMRHSRATTIHDVQAGLNIQEKIKQSGVVIATLQGNNAVYLHDLMTQIGNEYIKQNVDRKTEDAALSMNFLDAQLPVLKQRLLASQQHLTALRDTNGTFDLGEEAKITLGQAADVQTRLIQFVQKKQELSAHFGANAKEVMATNQQIDTLQQRAAVLDDKIKRLPGLEQELAKALLDVKVNTDLYASLVTNAQQLLLVKAGKLGNVRLVDTPDLPRESVKPKKSLVLAASVIFGLIVASAAAYARSVLFGGFSSPSQIEKNIGLSVYATIPYSKIQKGITRAETDGQPRMNLLASEAPHDAAVESLRALRTALQFVLFEAKNGVVLVTGPTPGVGKSFVSANLAALLAAAGKRVLLLDCDIRQGHLHRCFDGQVNAGFTELITGHASFESAIRKVAPNLDFISRGSIVSNPSELLMRDRVHDVIKELSNAYDVLLIDSAPILTVTDATVMAPAAGTVFIVARAGATKAGEVKESIKRLSQNGAIPTGVLFNGANPDLGRYGLGSMYGSYRYSPYSYPEPPRVPR</sequence>
<evidence type="ECO:0000256" key="8">
    <source>
        <dbReference type="ARBA" id="ARBA00022777"/>
    </source>
</evidence>
<keyword evidence="8" id="KW-0418">Kinase</keyword>
<dbReference type="Pfam" id="PF23607">
    <property type="entry name" value="WZC_N"/>
    <property type="match status" value="1"/>
</dbReference>
<comment type="subcellular location">
    <subcellularLocation>
        <location evidence="1">Cell inner membrane</location>
        <topology evidence="1">Multi-pass membrane protein</topology>
    </subcellularLocation>
</comment>
<dbReference type="SUPFAM" id="SSF52540">
    <property type="entry name" value="P-loop containing nucleoside triphosphate hydrolases"/>
    <property type="match status" value="1"/>
</dbReference>
<gene>
    <name evidence="20" type="ORF">AWB69_02875</name>
</gene>
<dbReference type="PANTHER" id="PTHR32309">
    <property type="entry name" value="TYROSINE-PROTEIN KINASE"/>
    <property type="match status" value="1"/>
</dbReference>
<dbReference type="PANTHER" id="PTHR32309:SF32">
    <property type="entry name" value="TYROSINE-PROTEIN KINASE ETK-RELATED"/>
    <property type="match status" value="1"/>
</dbReference>
<evidence type="ECO:0000256" key="13">
    <source>
        <dbReference type="ARBA" id="ARBA00023169"/>
    </source>
</evidence>
<dbReference type="InterPro" id="IPR003856">
    <property type="entry name" value="LPS_length_determ_N"/>
</dbReference>
<evidence type="ECO:0000256" key="9">
    <source>
        <dbReference type="ARBA" id="ARBA00022840"/>
    </source>
</evidence>
<keyword evidence="5" id="KW-0808">Transferase</keyword>
<evidence type="ECO:0000259" key="19">
    <source>
        <dbReference type="SMART" id="SM00382"/>
    </source>
</evidence>
<proteinExistence type="inferred from homology"/>
<keyword evidence="7" id="KW-0547">Nucleotide-binding</keyword>
<evidence type="ECO:0000256" key="5">
    <source>
        <dbReference type="ARBA" id="ARBA00022679"/>
    </source>
</evidence>
<keyword evidence="12" id="KW-0829">Tyrosine-protein kinase</keyword>
<evidence type="ECO:0000313" key="21">
    <source>
        <dbReference type="Proteomes" id="UP000054683"/>
    </source>
</evidence>
<evidence type="ECO:0000256" key="16">
    <source>
        <dbReference type="ARBA" id="ARBA00067833"/>
    </source>
</evidence>
<dbReference type="Proteomes" id="UP000054683">
    <property type="component" value="Unassembled WGS sequence"/>
</dbReference>
<dbReference type="FunFam" id="3.40.50.300:FF:000527">
    <property type="entry name" value="Tyrosine-protein kinase etk"/>
    <property type="match status" value="1"/>
</dbReference>
<keyword evidence="6 18" id="KW-0812">Transmembrane</keyword>
<dbReference type="CDD" id="cd05387">
    <property type="entry name" value="BY-kinase"/>
    <property type="match status" value="1"/>
</dbReference>
<evidence type="ECO:0000256" key="12">
    <source>
        <dbReference type="ARBA" id="ARBA00023137"/>
    </source>
</evidence>
<dbReference type="AlphaFoldDB" id="A0A158GL02"/>
<dbReference type="InterPro" id="IPR050445">
    <property type="entry name" value="Bact_polysacc_biosynth/exp"/>
</dbReference>
<evidence type="ECO:0000256" key="11">
    <source>
        <dbReference type="ARBA" id="ARBA00023136"/>
    </source>
</evidence>
<protein>
    <recommendedName>
        <fullName evidence="16">Putative tyrosine-protein kinase EpsB</fullName>
    </recommendedName>
    <alternativeName>
        <fullName evidence="17">EPS I polysaccharide export protein EpsB</fullName>
    </alternativeName>
</protein>
<dbReference type="EMBL" id="FCOK02000016">
    <property type="protein sequence ID" value="SAL32784.1"/>
    <property type="molecule type" value="Genomic_DNA"/>
</dbReference>
<evidence type="ECO:0000256" key="3">
    <source>
        <dbReference type="ARBA" id="ARBA00022475"/>
    </source>
</evidence>
<keyword evidence="13" id="KW-0270">Exopolysaccharide synthesis</keyword>
<organism evidence="20 21">
    <name type="scientific">Caballeronia udeis</name>
    <dbReference type="NCBI Taxonomy" id="1232866"/>
    <lineage>
        <taxon>Bacteria</taxon>
        <taxon>Pseudomonadati</taxon>
        <taxon>Pseudomonadota</taxon>
        <taxon>Betaproteobacteria</taxon>
        <taxon>Burkholderiales</taxon>
        <taxon>Burkholderiaceae</taxon>
        <taxon>Caballeronia</taxon>
    </lineage>
</organism>
<dbReference type="InterPro" id="IPR005702">
    <property type="entry name" value="Wzc-like_C"/>
</dbReference>
<dbReference type="GO" id="GO:0042802">
    <property type="term" value="F:identical protein binding"/>
    <property type="evidence" value="ECO:0007669"/>
    <property type="project" value="UniProtKB-ARBA"/>
</dbReference>
<comment type="catalytic activity">
    <reaction evidence="14">
        <text>L-tyrosyl-[protein] + ATP = O-phospho-L-tyrosyl-[protein] + ADP + H(+)</text>
        <dbReference type="Rhea" id="RHEA:10596"/>
        <dbReference type="Rhea" id="RHEA-COMP:10136"/>
        <dbReference type="Rhea" id="RHEA-COMP:20101"/>
        <dbReference type="ChEBI" id="CHEBI:15378"/>
        <dbReference type="ChEBI" id="CHEBI:30616"/>
        <dbReference type="ChEBI" id="CHEBI:46858"/>
        <dbReference type="ChEBI" id="CHEBI:61978"/>
        <dbReference type="ChEBI" id="CHEBI:456216"/>
    </reaction>
</comment>
<dbReference type="GO" id="GO:0000271">
    <property type="term" value="P:polysaccharide biosynthetic process"/>
    <property type="evidence" value="ECO:0007669"/>
    <property type="project" value="UniProtKB-KW"/>
</dbReference>
<evidence type="ECO:0000313" key="20">
    <source>
        <dbReference type="EMBL" id="SAL32784.1"/>
    </source>
</evidence>
<dbReference type="NCBIfam" id="TIGR01007">
    <property type="entry name" value="eps_fam"/>
    <property type="match status" value="1"/>
</dbReference>
<dbReference type="Pfam" id="PF13807">
    <property type="entry name" value="GNVR"/>
    <property type="match status" value="1"/>
</dbReference>
<name>A0A158GL02_9BURK</name>
<comment type="similarity">
    <text evidence="2">Belongs to the etk/wzc family.</text>
</comment>
<evidence type="ECO:0000256" key="1">
    <source>
        <dbReference type="ARBA" id="ARBA00004429"/>
    </source>
</evidence>
<evidence type="ECO:0000256" key="14">
    <source>
        <dbReference type="ARBA" id="ARBA00053015"/>
    </source>
</evidence>
<dbReference type="InterPro" id="IPR025669">
    <property type="entry name" value="AAA_dom"/>
</dbReference>
<evidence type="ECO:0000256" key="6">
    <source>
        <dbReference type="ARBA" id="ARBA00022692"/>
    </source>
</evidence>
<keyword evidence="4" id="KW-0997">Cell inner membrane</keyword>
<dbReference type="Gene3D" id="3.40.50.300">
    <property type="entry name" value="P-loop containing nucleotide triphosphate hydrolases"/>
    <property type="match status" value="1"/>
</dbReference>
<accession>A0A158GL02</accession>
<dbReference type="InterPro" id="IPR005700">
    <property type="entry name" value="EPS_ExoP-like"/>
</dbReference>
<dbReference type="OrthoDB" id="9808257at2"/>
<dbReference type="RefSeq" id="WP_062085577.1">
    <property type="nucleotide sequence ID" value="NZ_FCOK02000016.1"/>
</dbReference>
<comment type="function">
    <text evidence="15">Probably involved in polymerization and/or export of exopolysaccharide EPS I which functions as a virulence factor. May be involved in an ATP-dependent process in the pathway for EPS I production, possibly export of the trimeric repeat units across the inner membrane or their polymerization.</text>
</comment>
<dbReference type="Pfam" id="PF02706">
    <property type="entry name" value="Wzz"/>
    <property type="match status" value="1"/>
</dbReference>
<evidence type="ECO:0000256" key="18">
    <source>
        <dbReference type="SAM" id="Phobius"/>
    </source>
</evidence>
<evidence type="ECO:0000256" key="17">
    <source>
        <dbReference type="ARBA" id="ARBA00081049"/>
    </source>
</evidence>
<feature type="domain" description="AAA+ ATPase" evidence="19">
    <location>
        <begin position="544"/>
        <end position="719"/>
    </location>
</feature>
<evidence type="ECO:0000256" key="7">
    <source>
        <dbReference type="ARBA" id="ARBA00022741"/>
    </source>
</evidence>
<keyword evidence="9" id="KW-0067">ATP-binding</keyword>
<feature type="transmembrane region" description="Helical" evidence="18">
    <location>
        <begin position="33"/>
        <end position="51"/>
    </location>
</feature>
<dbReference type="GO" id="GO:0005524">
    <property type="term" value="F:ATP binding"/>
    <property type="evidence" value="ECO:0007669"/>
    <property type="project" value="UniProtKB-KW"/>
</dbReference>
<dbReference type="InterPro" id="IPR003593">
    <property type="entry name" value="AAA+_ATPase"/>
</dbReference>
<dbReference type="NCBIfam" id="TIGR01005">
    <property type="entry name" value="eps_transp_fam"/>
    <property type="match status" value="1"/>
</dbReference>